<accession>A0A9D2F076</accession>
<evidence type="ECO:0000313" key="10">
    <source>
        <dbReference type="Proteomes" id="UP000824062"/>
    </source>
</evidence>
<evidence type="ECO:0000256" key="2">
    <source>
        <dbReference type="ARBA" id="ARBA00010792"/>
    </source>
</evidence>
<sequence>MEDMFTQLIGQFGYVGVWFLIFFENVFPPIPSELILPLSGFFTTTTSLTLPGVIIAATIGSVTGAYILYGVGRILSRERLMTFFGTRPMRLLGFKPDDIASAVDWFDRKGQATVLICRCVPIVRSLISIPAGTAKMSVVKFSLFTLVGSAVWNSILCSLGAAAGSAWETVTAQAEWVSDVVKYVIIAIIAVAVVFWVVKRILPALRERHEQE</sequence>
<organism evidence="9 10">
    <name type="scientific">Candidatus Olsenella pullistercoris</name>
    <dbReference type="NCBI Taxonomy" id="2838712"/>
    <lineage>
        <taxon>Bacteria</taxon>
        <taxon>Bacillati</taxon>
        <taxon>Actinomycetota</taxon>
        <taxon>Coriobacteriia</taxon>
        <taxon>Coriobacteriales</taxon>
        <taxon>Atopobiaceae</taxon>
        <taxon>Olsenella</taxon>
    </lineage>
</organism>
<gene>
    <name evidence="9" type="ORF">IAA19_07260</name>
</gene>
<keyword evidence="5 7" id="KW-1133">Transmembrane helix</keyword>
<evidence type="ECO:0000256" key="7">
    <source>
        <dbReference type="SAM" id="Phobius"/>
    </source>
</evidence>
<comment type="subcellular location">
    <subcellularLocation>
        <location evidence="1">Cell membrane</location>
        <topology evidence="1">Multi-pass membrane protein</topology>
    </subcellularLocation>
</comment>
<feature type="transmembrane region" description="Helical" evidence="7">
    <location>
        <begin position="143"/>
        <end position="163"/>
    </location>
</feature>
<evidence type="ECO:0000256" key="1">
    <source>
        <dbReference type="ARBA" id="ARBA00004651"/>
    </source>
</evidence>
<protein>
    <submittedName>
        <fullName evidence="9">DedA family protein</fullName>
    </submittedName>
</protein>
<keyword evidence="3" id="KW-1003">Cell membrane</keyword>
<dbReference type="PANTHER" id="PTHR42709:SF6">
    <property type="entry name" value="UNDECAPRENYL PHOSPHATE TRANSPORTER A"/>
    <property type="match status" value="1"/>
</dbReference>
<evidence type="ECO:0000256" key="3">
    <source>
        <dbReference type="ARBA" id="ARBA00022475"/>
    </source>
</evidence>
<keyword evidence="6 7" id="KW-0472">Membrane</keyword>
<proteinExistence type="inferred from homology"/>
<comment type="similarity">
    <text evidence="2">Belongs to the DedA family.</text>
</comment>
<dbReference type="PANTHER" id="PTHR42709">
    <property type="entry name" value="ALKALINE PHOSPHATASE LIKE PROTEIN"/>
    <property type="match status" value="1"/>
</dbReference>
<name>A0A9D2F076_9ACTN</name>
<dbReference type="Pfam" id="PF09335">
    <property type="entry name" value="VTT_dom"/>
    <property type="match status" value="1"/>
</dbReference>
<evidence type="ECO:0000256" key="4">
    <source>
        <dbReference type="ARBA" id="ARBA00022692"/>
    </source>
</evidence>
<evidence type="ECO:0000256" key="6">
    <source>
        <dbReference type="ARBA" id="ARBA00023136"/>
    </source>
</evidence>
<dbReference type="EMBL" id="DXBM01000060">
    <property type="protein sequence ID" value="HIZ46797.1"/>
    <property type="molecule type" value="Genomic_DNA"/>
</dbReference>
<keyword evidence="4 7" id="KW-0812">Transmembrane</keyword>
<dbReference type="AlphaFoldDB" id="A0A9D2F076"/>
<dbReference type="InterPro" id="IPR032816">
    <property type="entry name" value="VTT_dom"/>
</dbReference>
<feature type="domain" description="VTT" evidence="8">
    <location>
        <begin position="30"/>
        <end position="161"/>
    </location>
</feature>
<comment type="caution">
    <text evidence="9">The sequence shown here is derived from an EMBL/GenBank/DDBJ whole genome shotgun (WGS) entry which is preliminary data.</text>
</comment>
<evidence type="ECO:0000256" key="5">
    <source>
        <dbReference type="ARBA" id="ARBA00022989"/>
    </source>
</evidence>
<feature type="transmembrane region" description="Helical" evidence="7">
    <location>
        <begin position="12"/>
        <end position="30"/>
    </location>
</feature>
<reference evidence="9" key="1">
    <citation type="journal article" date="2021" name="PeerJ">
        <title>Extensive microbial diversity within the chicken gut microbiome revealed by metagenomics and culture.</title>
        <authorList>
            <person name="Gilroy R."/>
            <person name="Ravi A."/>
            <person name="Getino M."/>
            <person name="Pursley I."/>
            <person name="Horton D.L."/>
            <person name="Alikhan N.F."/>
            <person name="Baker D."/>
            <person name="Gharbi K."/>
            <person name="Hall N."/>
            <person name="Watson M."/>
            <person name="Adriaenssens E.M."/>
            <person name="Foster-Nyarko E."/>
            <person name="Jarju S."/>
            <person name="Secka A."/>
            <person name="Antonio M."/>
            <person name="Oren A."/>
            <person name="Chaudhuri R.R."/>
            <person name="La Ragione R."/>
            <person name="Hildebrand F."/>
            <person name="Pallen M.J."/>
        </authorList>
    </citation>
    <scope>NUCLEOTIDE SEQUENCE</scope>
    <source>
        <strain evidence="9">ChiHjej12B11-14209</strain>
    </source>
</reference>
<feature type="transmembrane region" description="Helical" evidence="7">
    <location>
        <begin position="183"/>
        <end position="202"/>
    </location>
</feature>
<reference evidence="9" key="2">
    <citation type="submission" date="2021-04" db="EMBL/GenBank/DDBJ databases">
        <authorList>
            <person name="Gilroy R."/>
        </authorList>
    </citation>
    <scope>NUCLEOTIDE SEQUENCE</scope>
    <source>
        <strain evidence="9">ChiHjej12B11-14209</strain>
    </source>
</reference>
<feature type="transmembrane region" description="Helical" evidence="7">
    <location>
        <begin position="50"/>
        <end position="71"/>
    </location>
</feature>
<evidence type="ECO:0000313" key="9">
    <source>
        <dbReference type="EMBL" id="HIZ46797.1"/>
    </source>
</evidence>
<dbReference type="InterPro" id="IPR051311">
    <property type="entry name" value="DedA_domain"/>
</dbReference>
<dbReference type="GO" id="GO:0005886">
    <property type="term" value="C:plasma membrane"/>
    <property type="evidence" value="ECO:0007669"/>
    <property type="project" value="UniProtKB-SubCell"/>
</dbReference>
<evidence type="ECO:0000259" key="8">
    <source>
        <dbReference type="Pfam" id="PF09335"/>
    </source>
</evidence>
<dbReference type="Proteomes" id="UP000824062">
    <property type="component" value="Unassembled WGS sequence"/>
</dbReference>